<accession>A0A7E6EKJ7</accession>
<keyword evidence="1" id="KW-1133">Transmembrane helix</keyword>
<dbReference type="RefSeq" id="XP_036355495.1">
    <property type="nucleotide sequence ID" value="XM_036499602.1"/>
</dbReference>
<keyword evidence="2" id="KW-1185">Reference proteome</keyword>
<name>A0A7E6EKJ7_9MOLL</name>
<evidence type="ECO:0000256" key="1">
    <source>
        <dbReference type="SAM" id="Phobius"/>
    </source>
</evidence>
<keyword evidence="1" id="KW-0812">Transmembrane</keyword>
<feature type="transmembrane region" description="Helical" evidence="1">
    <location>
        <begin position="80"/>
        <end position="100"/>
    </location>
</feature>
<feature type="transmembrane region" description="Helical" evidence="1">
    <location>
        <begin position="7"/>
        <end position="29"/>
    </location>
</feature>
<dbReference type="KEGG" id="osn:118761567"/>
<feature type="transmembrane region" description="Helical" evidence="1">
    <location>
        <begin position="182"/>
        <end position="204"/>
    </location>
</feature>
<keyword evidence="1" id="KW-0472">Membrane</keyword>
<feature type="transmembrane region" description="Helical" evidence="1">
    <location>
        <begin position="41"/>
        <end position="68"/>
    </location>
</feature>
<feature type="transmembrane region" description="Helical" evidence="1">
    <location>
        <begin position="216"/>
        <end position="239"/>
    </location>
</feature>
<protein>
    <submittedName>
        <fullName evidence="3">Uncharacterized protein LOC118761567</fullName>
    </submittedName>
</protein>
<feature type="transmembrane region" description="Helical" evidence="1">
    <location>
        <begin position="269"/>
        <end position="287"/>
    </location>
</feature>
<reference evidence="3" key="1">
    <citation type="submission" date="2025-08" db="UniProtKB">
        <authorList>
            <consortium name="RefSeq"/>
        </authorList>
    </citation>
    <scope>IDENTIFICATION</scope>
</reference>
<dbReference type="AlphaFoldDB" id="A0A7E6EKJ7"/>
<feature type="transmembrane region" description="Helical" evidence="1">
    <location>
        <begin position="106"/>
        <end position="129"/>
    </location>
</feature>
<organism evidence="2 3">
    <name type="scientific">Octopus sinensis</name>
    <name type="common">East Asian common octopus</name>
    <dbReference type="NCBI Taxonomy" id="2607531"/>
    <lineage>
        <taxon>Eukaryota</taxon>
        <taxon>Metazoa</taxon>
        <taxon>Spiralia</taxon>
        <taxon>Lophotrochozoa</taxon>
        <taxon>Mollusca</taxon>
        <taxon>Cephalopoda</taxon>
        <taxon>Coleoidea</taxon>
        <taxon>Octopodiformes</taxon>
        <taxon>Octopoda</taxon>
        <taxon>Incirrata</taxon>
        <taxon>Octopodidae</taxon>
        <taxon>Octopus</taxon>
    </lineage>
</organism>
<feature type="transmembrane region" description="Helical" evidence="1">
    <location>
        <begin position="150"/>
        <end position="176"/>
    </location>
</feature>
<feature type="transmembrane region" description="Helical" evidence="1">
    <location>
        <begin position="333"/>
        <end position="353"/>
    </location>
</feature>
<gene>
    <name evidence="3" type="primary">LOC118761567</name>
</gene>
<dbReference type="Proteomes" id="UP000515154">
    <property type="component" value="Unplaced"/>
</dbReference>
<evidence type="ECO:0000313" key="3">
    <source>
        <dbReference type="RefSeq" id="XP_036355495.1"/>
    </source>
</evidence>
<sequence length="437" mass="49174">MNFEILFNIIGFILNTFLFTLTKISFLYLLHLHEHESKETWIAAMTLVLAVPEFITIVKLLWITSFLLHGKLSEWPSLPSLVSGIVCSIMESTSLIFFLMRIGPKIHPIILIPLLSSVLCLKIVSISFKQGLRILTHEVIYSNIKSVKKMLYAAFGLISVALVVATSFVTGFSQILTISESLILSTSLLALSFTWCPGIATFIIRSRDDLVDGRKNANIFYTILKLVVLFVIAVVITYLNRQDSFEESFNSLMQGFGNINSTKTINNGLLIHLFAGLLSHVSTYISTRICLTRSGIYLPTIFVTPITILIIIVDNFYGVFHIVKLSALSGLTIASWFCLGIAILLWLLPILMLGMNHTPVPNSILKPSESNFLSFSYNNIFLEHHLHLNYKPEGNHTKHKKTSDMLTGVPSVSKIFICTTMYREAEFEMKRLLKSLE</sequence>
<feature type="non-terminal residue" evidence="3">
    <location>
        <position position="437"/>
    </location>
</feature>
<evidence type="ECO:0000313" key="2">
    <source>
        <dbReference type="Proteomes" id="UP000515154"/>
    </source>
</evidence>
<proteinExistence type="predicted"/>
<feature type="transmembrane region" description="Helical" evidence="1">
    <location>
        <begin position="294"/>
        <end position="313"/>
    </location>
</feature>